<dbReference type="SUPFAM" id="SSF52047">
    <property type="entry name" value="RNI-like"/>
    <property type="match status" value="1"/>
</dbReference>
<dbReference type="EMBL" id="MLFT02000008">
    <property type="protein sequence ID" value="PHT39946.1"/>
    <property type="molecule type" value="Genomic_DNA"/>
</dbReference>
<dbReference type="AlphaFoldDB" id="A0A2G2W3Y8"/>
<proteinExistence type="predicted"/>
<evidence type="ECO:0000313" key="2">
    <source>
        <dbReference type="Proteomes" id="UP000224567"/>
    </source>
</evidence>
<reference evidence="2" key="2">
    <citation type="journal article" date="2017" name="J. Anim. Genet.">
        <title>Multiple reference genome sequences of hot pepper reveal the massive evolution of plant disease resistance genes by retroduplication.</title>
        <authorList>
            <person name="Kim S."/>
            <person name="Park J."/>
            <person name="Yeom S.-I."/>
            <person name="Kim Y.-M."/>
            <person name="Seo E."/>
            <person name="Kim K.-T."/>
            <person name="Kim M.-S."/>
            <person name="Lee J.M."/>
            <person name="Cheong K."/>
            <person name="Shin H.-S."/>
            <person name="Kim S.-B."/>
            <person name="Han K."/>
            <person name="Lee J."/>
            <person name="Park M."/>
            <person name="Lee H.-A."/>
            <person name="Lee H.-Y."/>
            <person name="Lee Y."/>
            <person name="Oh S."/>
            <person name="Lee J.H."/>
            <person name="Choi E."/>
            <person name="Choi E."/>
            <person name="Lee S.E."/>
            <person name="Jeon J."/>
            <person name="Kim H."/>
            <person name="Choi G."/>
            <person name="Song H."/>
            <person name="Lee J."/>
            <person name="Lee S.-C."/>
            <person name="Kwon J.-K."/>
            <person name="Lee H.-Y."/>
            <person name="Koo N."/>
            <person name="Hong Y."/>
            <person name="Kim R.W."/>
            <person name="Kang W.-H."/>
            <person name="Huh J.H."/>
            <person name="Kang B.-C."/>
            <person name="Yang T.-J."/>
            <person name="Lee Y.-H."/>
            <person name="Bennetzen J.L."/>
            <person name="Choi D."/>
        </authorList>
    </citation>
    <scope>NUCLEOTIDE SEQUENCE [LARGE SCALE GENOMIC DNA]</scope>
    <source>
        <strain evidence="2">cv. PBC81</strain>
    </source>
</reference>
<sequence>MVSVYKCEIFSNGELSGMLQFALDLYLHECMGLRKLIAYNRFDGLKSLHIERCSCDFGSPGGSRLFDPLPNLEHISLVSVDYLKSISHFIKLLGLRFSKLCQLVIHFCASLTCLFTVGRDFSFPKQLEDISITFCAELVQLLVQHSPTKATLVNTEIPRVQKLVLRNLLKFGTLGEPQSMWEHLKEH</sequence>
<organism evidence="1 2">
    <name type="scientific">Capsicum baccatum</name>
    <name type="common">Peruvian pepper</name>
    <dbReference type="NCBI Taxonomy" id="33114"/>
    <lineage>
        <taxon>Eukaryota</taxon>
        <taxon>Viridiplantae</taxon>
        <taxon>Streptophyta</taxon>
        <taxon>Embryophyta</taxon>
        <taxon>Tracheophyta</taxon>
        <taxon>Spermatophyta</taxon>
        <taxon>Magnoliopsida</taxon>
        <taxon>eudicotyledons</taxon>
        <taxon>Gunneridae</taxon>
        <taxon>Pentapetalae</taxon>
        <taxon>asterids</taxon>
        <taxon>lamiids</taxon>
        <taxon>Solanales</taxon>
        <taxon>Solanaceae</taxon>
        <taxon>Solanoideae</taxon>
        <taxon>Capsiceae</taxon>
        <taxon>Capsicum</taxon>
    </lineage>
</organism>
<keyword evidence="2" id="KW-1185">Reference proteome</keyword>
<dbReference type="Proteomes" id="UP000224567">
    <property type="component" value="Unassembled WGS sequence"/>
</dbReference>
<dbReference type="STRING" id="33114.A0A2G2W3Y8"/>
<dbReference type="OrthoDB" id="1937853at2759"/>
<dbReference type="Gene3D" id="3.80.10.10">
    <property type="entry name" value="Ribonuclease Inhibitor"/>
    <property type="match status" value="1"/>
</dbReference>
<protein>
    <submittedName>
        <fullName evidence="1">Uncharacterized protein</fullName>
    </submittedName>
</protein>
<name>A0A2G2W3Y8_CAPBA</name>
<comment type="caution">
    <text evidence="1">The sequence shown here is derived from an EMBL/GenBank/DDBJ whole genome shotgun (WGS) entry which is preliminary data.</text>
</comment>
<reference evidence="1 2" key="1">
    <citation type="journal article" date="2017" name="Genome Biol.">
        <title>New reference genome sequences of hot pepper reveal the massive evolution of plant disease-resistance genes by retroduplication.</title>
        <authorList>
            <person name="Kim S."/>
            <person name="Park J."/>
            <person name="Yeom S.I."/>
            <person name="Kim Y.M."/>
            <person name="Seo E."/>
            <person name="Kim K.T."/>
            <person name="Kim M.S."/>
            <person name="Lee J.M."/>
            <person name="Cheong K."/>
            <person name="Shin H.S."/>
            <person name="Kim S.B."/>
            <person name="Han K."/>
            <person name="Lee J."/>
            <person name="Park M."/>
            <person name="Lee H.A."/>
            <person name="Lee H.Y."/>
            <person name="Lee Y."/>
            <person name="Oh S."/>
            <person name="Lee J.H."/>
            <person name="Choi E."/>
            <person name="Choi E."/>
            <person name="Lee S.E."/>
            <person name="Jeon J."/>
            <person name="Kim H."/>
            <person name="Choi G."/>
            <person name="Song H."/>
            <person name="Lee J."/>
            <person name="Lee S.C."/>
            <person name="Kwon J.K."/>
            <person name="Lee H.Y."/>
            <person name="Koo N."/>
            <person name="Hong Y."/>
            <person name="Kim R.W."/>
            <person name="Kang W.H."/>
            <person name="Huh J.H."/>
            <person name="Kang B.C."/>
            <person name="Yang T.J."/>
            <person name="Lee Y.H."/>
            <person name="Bennetzen J.L."/>
            <person name="Choi D."/>
        </authorList>
    </citation>
    <scope>NUCLEOTIDE SEQUENCE [LARGE SCALE GENOMIC DNA]</scope>
    <source>
        <strain evidence="2">cv. PBC81</strain>
    </source>
</reference>
<evidence type="ECO:0000313" key="1">
    <source>
        <dbReference type="EMBL" id="PHT39946.1"/>
    </source>
</evidence>
<gene>
    <name evidence="1" type="ORF">CQW23_18800</name>
</gene>
<dbReference type="InterPro" id="IPR032675">
    <property type="entry name" value="LRR_dom_sf"/>
</dbReference>
<accession>A0A2G2W3Y8</accession>